<dbReference type="InterPro" id="IPR000858">
    <property type="entry name" value="S_locus_glycoprot_dom"/>
</dbReference>
<reference evidence="19 20" key="1">
    <citation type="journal article" date="2019" name="Plant Biotechnol. J.">
        <title>The red bayberry genome and genetic basis of sex determination.</title>
        <authorList>
            <person name="Jia H.M."/>
            <person name="Jia H.J."/>
            <person name="Cai Q.L."/>
            <person name="Wang Y."/>
            <person name="Zhao H.B."/>
            <person name="Yang W.F."/>
            <person name="Wang G.Y."/>
            <person name="Li Y.H."/>
            <person name="Zhan D.L."/>
            <person name="Shen Y.T."/>
            <person name="Niu Q.F."/>
            <person name="Chang L."/>
            <person name="Qiu J."/>
            <person name="Zhao L."/>
            <person name="Xie H.B."/>
            <person name="Fu W.Y."/>
            <person name="Jin J."/>
            <person name="Li X.W."/>
            <person name="Jiao Y."/>
            <person name="Zhou C.C."/>
            <person name="Tu T."/>
            <person name="Chai C.Y."/>
            <person name="Gao J.L."/>
            <person name="Fan L.J."/>
            <person name="van de Weg E."/>
            <person name="Wang J.Y."/>
            <person name="Gao Z.S."/>
        </authorList>
    </citation>
    <scope>NUCLEOTIDE SEQUENCE [LARGE SCALE GENOMIC DNA]</scope>
    <source>
        <tissue evidence="19">Leaves</tissue>
    </source>
</reference>
<dbReference type="PANTHER" id="PTHR27002">
    <property type="entry name" value="RECEPTOR-LIKE SERINE/THREONINE-PROTEIN KINASE SD1-8"/>
    <property type="match status" value="1"/>
</dbReference>
<dbReference type="Pfam" id="PF00954">
    <property type="entry name" value="S_locus_glycop"/>
    <property type="match status" value="1"/>
</dbReference>
<dbReference type="CDD" id="cd14066">
    <property type="entry name" value="STKc_IRAK"/>
    <property type="match status" value="1"/>
</dbReference>
<feature type="domain" description="Protein kinase" evidence="16">
    <location>
        <begin position="531"/>
        <end position="808"/>
    </location>
</feature>
<evidence type="ECO:0000313" key="19">
    <source>
        <dbReference type="EMBL" id="KAB1207409.1"/>
    </source>
</evidence>
<keyword evidence="4 13" id="KW-0808">Transferase</keyword>
<dbReference type="PROSITE" id="PS00108">
    <property type="entry name" value="PROTEIN_KINASE_ST"/>
    <property type="match status" value="1"/>
</dbReference>
<dbReference type="Gene3D" id="1.10.510.10">
    <property type="entry name" value="Transferase(Phosphotransferase) domain 1"/>
    <property type="match status" value="1"/>
</dbReference>
<evidence type="ECO:0000256" key="11">
    <source>
        <dbReference type="ARBA" id="ARBA00047899"/>
    </source>
</evidence>
<dbReference type="CDD" id="cd00028">
    <property type="entry name" value="B_lectin"/>
    <property type="match status" value="1"/>
</dbReference>
<comment type="subcellular location">
    <subcellularLocation>
        <location evidence="1">Cell membrane</location>
        <topology evidence="1">Single-pass type I membrane protein</topology>
    </subcellularLocation>
</comment>
<dbReference type="GO" id="GO:0048544">
    <property type="term" value="P:recognition of pollen"/>
    <property type="evidence" value="ECO:0007669"/>
    <property type="project" value="InterPro"/>
</dbReference>
<comment type="catalytic activity">
    <reaction evidence="11 13">
        <text>L-threonyl-[protein] + ATP = O-phospho-L-threonyl-[protein] + ADP + H(+)</text>
        <dbReference type="Rhea" id="RHEA:46608"/>
        <dbReference type="Rhea" id="RHEA-COMP:11060"/>
        <dbReference type="Rhea" id="RHEA-COMP:11605"/>
        <dbReference type="ChEBI" id="CHEBI:15378"/>
        <dbReference type="ChEBI" id="CHEBI:30013"/>
        <dbReference type="ChEBI" id="CHEBI:30616"/>
        <dbReference type="ChEBI" id="CHEBI:61977"/>
        <dbReference type="ChEBI" id="CHEBI:456216"/>
        <dbReference type="EC" id="2.7.11.1"/>
    </reaction>
</comment>
<keyword evidence="6 13" id="KW-0547">Nucleotide-binding</keyword>
<dbReference type="InterPro" id="IPR011009">
    <property type="entry name" value="Kinase-like_dom_sf"/>
</dbReference>
<dbReference type="SMART" id="SM00220">
    <property type="entry name" value="S_TKc"/>
    <property type="match status" value="1"/>
</dbReference>
<evidence type="ECO:0000256" key="14">
    <source>
        <dbReference type="SAM" id="Phobius"/>
    </source>
</evidence>
<dbReference type="InterPro" id="IPR024171">
    <property type="entry name" value="SRK-like_kinase"/>
</dbReference>
<proteinExistence type="inferred from homology"/>
<sequence>MDTNATKPWLFFDLVLVLSCRLACFSMAGDTLSAGQSLSASTRETIASQGGHFELGFFKRGIPSRIYLGIWYKKFEGEDIVWVANRENHLSDPSSSRLEFSDDGNLVLLESWPNSPFWSTDLTYRLPNSTEAVLRDDGNFVLREKSNPSSILWESFDHPTDTWLPGAKLGIDKITGKPKQLISWKNLEDPAPGMFSLSLDPKGRKQFVLQWNRSHVYWSSGLWNGKYFSSILENRSTYALNFSFVSNKNEYYFTYSLYNKYFSSKYVIEFSGQIQQQAWEDSGWVWKLSWSEPKLADVYSFCGAFGVYNEDLSNACGCLEGFKPFSIEYTNLNDSSGGCVRKSPLQCENRTYANGKNDWFLKMPNMRLPVNAEAHSAASARACEMACMDNCPCTAYAYNSNGCMIWEGALLNLQQLSDRGGAGQDIYIRLAFNELQSRKGYKWKVWVIAAVLTPALGLIVCLCICFSSRGNLNRKGEEASSNDLLLFDFNIELHAISDGINTGDTSRQRGKKEFDLPLFSYESVSAATNNFSAANKLGEGGFGPVYKGELLRGQEIAVKMLSRRSGQGSEEFKNEILLIAKLQHRNLVRLLGCCIEGDEKLLIYEYMPNKSLDYYLFDPIKAKMLDWETRKRIIEGIAQGLLYLHQYSRLRIIHRDLKPSNILLDSEMNPKISDFGMARIVGDTETQANTNRVVGTYGYMSPEYAMEGLYSIKSDVFSFGVLLLEIASGKRNTGFYNSESLNLLRYAWELWMDDRIVELIDQTIGYSSTASILLRFINIGLLCVQESPTERPTMSEAVSMIMNEHARLTTPKQPAFVRGRNMLAANPATNSAGDGSVYGLTVSIMEPR</sequence>
<evidence type="ECO:0000256" key="13">
    <source>
        <dbReference type="PIRNR" id="PIRNR000641"/>
    </source>
</evidence>
<dbReference type="Gene3D" id="3.30.200.20">
    <property type="entry name" value="Phosphorylase Kinase, domain 1"/>
    <property type="match status" value="1"/>
</dbReference>
<dbReference type="Pfam" id="PF08276">
    <property type="entry name" value="PAN_2"/>
    <property type="match status" value="1"/>
</dbReference>
<feature type="domain" description="Apple" evidence="18">
    <location>
        <begin position="347"/>
        <end position="431"/>
    </location>
</feature>
<dbReference type="PROSITE" id="PS50011">
    <property type="entry name" value="PROTEIN_KINASE_DOM"/>
    <property type="match status" value="1"/>
</dbReference>
<feature type="chain" id="PRO_5025662850" description="Receptor-like serine/threonine-protein kinase" evidence="15">
    <location>
        <begin position="29"/>
        <end position="848"/>
    </location>
</feature>
<evidence type="ECO:0000256" key="12">
    <source>
        <dbReference type="ARBA" id="ARBA00048679"/>
    </source>
</evidence>
<dbReference type="Pfam" id="PF07714">
    <property type="entry name" value="PK_Tyr_Ser-Thr"/>
    <property type="match status" value="1"/>
</dbReference>
<accession>A0A6A1V3U8</accession>
<dbReference type="InterPro" id="IPR003609">
    <property type="entry name" value="Pan_app"/>
</dbReference>
<dbReference type="SUPFAM" id="SSF56112">
    <property type="entry name" value="Protein kinase-like (PK-like)"/>
    <property type="match status" value="1"/>
</dbReference>
<keyword evidence="2" id="KW-1003">Cell membrane</keyword>
<evidence type="ECO:0000259" key="17">
    <source>
        <dbReference type="PROSITE" id="PS50927"/>
    </source>
</evidence>
<dbReference type="SMART" id="SM00108">
    <property type="entry name" value="B_lectin"/>
    <property type="match status" value="1"/>
</dbReference>
<dbReference type="FunFam" id="1.10.510.10:FF:000060">
    <property type="entry name" value="G-type lectin S-receptor-like serine/threonine-protein kinase"/>
    <property type="match status" value="1"/>
</dbReference>
<keyword evidence="3 13" id="KW-0723">Serine/threonine-protein kinase</keyword>
<dbReference type="PROSITE" id="PS50927">
    <property type="entry name" value="BULB_LECTIN"/>
    <property type="match status" value="1"/>
</dbReference>
<dbReference type="CDD" id="cd01098">
    <property type="entry name" value="PAN_AP_plant"/>
    <property type="match status" value="1"/>
</dbReference>
<gene>
    <name evidence="19" type="ORF">CJ030_MR7G007150</name>
</gene>
<dbReference type="InterPro" id="IPR036426">
    <property type="entry name" value="Bulb-type_lectin_dom_sf"/>
</dbReference>
<evidence type="ECO:0000259" key="18">
    <source>
        <dbReference type="PROSITE" id="PS50948"/>
    </source>
</evidence>
<feature type="signal peptide" evidence="15">
    <location>
        <begin position="1"/>
        <end position="28"/>
    </location>
</feature>
<keyword evidence="9" id="KW-1015">Disulfide bond</keyword>
<evidence type="ECO:0000256" key="10">
    <source>
        <dbReference type="ARBA" id="ARBA00023180"/>
    </source>
</evidence>
<dbReference type="InterPro" id="IPR001480">
    <property type="entry name" value="Bulb-type_lectin_dom"/>
</dbReference>
<feature type="domain" description="Bulb-type lectin" evidence="17">
    <location>
        <begin position="29"/>
        <end position="155"/>
    </location>
</feature>
<dbReference type="EC" id="2.7.11.1" evidence="13"/>
<keyword evidence="5 15" id="KW-0732">Signal</keyword>
<evidence type="ECO:0000313" key="20">
    <source>
        <dbReference type="Proteomes" id="UP000516437"/>
    </source>
</evidence>
<dbReference type="Proteomes" id="UP000516437">
    <property type="component" value="Chromosome 7"/>
</dbReference>
<dbReference type="InterPro" id="IPR000719">
    <property type="entry name" value="Prot_kinase_dom"/>
</dbReference>
<dbReference type="AlphaFoldDB" id="A0A6A1V3U8"/>
<dbReference type="Gene3D" id="2.90.10.10">
    <property type="entry name" value="Bulb-type lectin domain"/>
    <property type="match status" value="1"/>
</dbReference>
<dbReference type="PIRSF" id="PIRSF000641">
    <property type="entry name" value="SRK"/>
    <property type="match status" value="1"/>
</dbReference>
<name>A0A6A1V3U8_9ROSI</name>
<evidence type="ECO:0000256" key="5">
    <source>
        <dbReference type="ARBA" id="ARBA00022729"/>
    </source>
</evidence>
<evidence type="ECO:0000256" key="8">
    <source>
        <dbReference type="ARBA" id="ARBA00022840"/>
    </source>
</evidence>
<keyword evidence="8 13" id="KW-0067">ATP-binding</keyword>
<dbReference type="OrthoDB" id="4062651at2759"/>
<dbReference type="EMBL" id="RXIC02000025">
    <property type="protein sequence ID" value="KAB1207409.1"/>
    <property type="molecule type" value="Genomic_DNA"/>
</dbReference>
<evidence type="ECO:0000259" key="16">
    <source>
        <dbReference type="PROSITE" id="PS50011"/>
    </source>
</evidence>
<dbReference type="GO" id="GO:0005524">
    <property type="term" value="F:ATP binding"/>
    <property type="evidence" value="ECO:0007669"/>
    <property type="project" value="UniProtKB-KW"/>
</dbReference>
<keyword evidence="20" id="KW-1185">Reference proteome</keyword>
<evidence type="ECO:0000256" key="1">
    <source>
        <dbReference type="ARBA" id="ARBA00004251"/>
    </source>
</evidence>
<evidence type="ECO:0000256" key="9">
    <source>
        <dbReference type="ARBA" id="ARBA00023157"/>
    </source>
</evidence>
<dbReference type="GO" id="GO:0005886">
    <property type="term" value="C:plasma membrane"/>
    <property type="evidence" value="ECO:0007669"/>
    <property type="project" value="UniProtKB-SubCell"/>
</dbReference>
<keyword evidence="14" id="KW-0472">Membrane</keyword>
<comment type="catalytic activity">
    <reaction evidence="12 13">
        <text>L-seryl-[protein] + ATP = O-phospho-L-seryl-[protein] + ADP + H(+)</text>
        <dbReference type="Rhea" id="RHEA:17989"/>
        <dbReference type="Rhea" id="RHEA-COMP:9863"/>
        <dbReference type="Rhea" id="RHEA-COMP:11604"/>
        <dbReference type="ChEBI" id="CHEBI:15378"/>
        <dbReference type="ChEBI" id="CHEBI:29999"/>
        <dbReference type="ChEBI" id="CHEBI:30616"/>
        <dbReference type="ChEBI" id="CHEBI:83421"/>
        <dbReference type="ChEBI" id="CHEBI:456216"/>
        <dbReference type="EC" id="2.7.11.1"/>
    </reaction>
</comment>
<dbReference type="InterPro" id="IPR008271">
    <property type="entry name" value="Ser/Thr_kinase_AS"/>
</dbReference>
<evidence type="ECO:0000256" key="3">
    <source>
        <dbReference type="ARBA" id="ARBA00022527"/>
    </source>
</evidence>
<comment type="similarity">
    <text evidence="13">Belongs to the protein kinase superfamily. Ser/Thr protein kinase family.</text>
</comment>
<evidence type="ECO:0000256" key="15">
    <source>
        <dbReference type="SAM" id="SignalP"/>
    </source>
</evidence>
<comment type="caution">
    <text evidence="19">The sequence shown here is derived from an EMBL/GenBank/DDBJ whole genome shotgun (WGS) entry which is preliminary data.</text>
</comment>
<keyword evidence="7 13" id="KW-0418">Kinase</keyword>
<feature type="transmembrane region" description="Helical" evidence="14">
    <location>
        <begin position="443"/>
        <end position="466"/>
    </location>
</feature>
<dbReference type="SMART" id="SM00473">
    <property type="entry name" value="PAN_AP"/>
    <property type="match status" value="1"/>
</dbReference>
<dbReference type="Pfam" id="PF01453">
    <property type="entry name" value="B_lectin"/>
    <property type="match status" value="1"/>
</dbReference>
<dbReference type="GO" id="GO:0004674">
    <property type="term" value="F:protein serine/threonine kinase activity"/>
    <property type="evidence" value="ECO:0007669"/>
    <property type="project" value="UniProtKB-KW"/>
</dbReference>
<keyword evidence="14" id="KW-0812">Transmembrane</keyword>
<dbReference type="SUPFAM" id="SSF51110">
    <property type="entry name" value="alpha-D-mannose-specific plant lectins"/>
    <property type="match status" value="1"/>
</dbReference>
<dbReference type="InterPro" id="IPR001245">
    <property type="entry name" value="Ser-Thr/Tyr_kinase_cat_dom"/>
</dbReference>
<dbReference type="PANTHER" id="PTHR27002:SF812">
    <property type="entry name" value="RECEPTOR-LIKE SERINE_THREONINE-PROTEIN KINASE"/>
    <property type="match status" value="1"/>
</dbReference>
<evidence type="ECO:0000256" key="2">
    <source>
        <dbReference type="ARBA" id="ARBA00022475"/>
    </source>
</evidence>
<protein>
    <recommendedName>
        <fullName evidence="13">Receptor-like serine/threonine-protein kinase</fullName>
        <ecNumber evidence="13">2.7.11.1</ecNumber>
    </recommendedName>
</protein>
<dbReference type="PROSITE" id="PS50948">
    <property type="entry name" value="PAN"/>
    <property type="match status" value="1"/>
</dbReference>
<evidence type="ECO:0000256" key="7">
    <source>
        <dbReference type="ARBA" id="ARBA00022777"/>
    </source>
</evidence>
<keyword evidence="19" id="KW-0675">Receptor</keyword>
<keyword evidence="10" id="KW-0325">Glycoprotein</keyword>
<evidence type="ECO:0000256" key="4">
    <source>
        <dbReference type="ARBA" id="ARBA00022679"/>
    </source>
</evidence>
<keyword evidence="14" id="KW-1133">Transmembrane helix</keyword>
<dbReference type="FunFam" id="3.30.200.20:FF:000951">
    <property type="entry name" value="Uncharacterized protein"/>
    <property type="match status" value="1"/>
</dbReference>
<evidence type="ECO:0000256" key="6">
    <source>
        <dbReference type="ARBA" id="ARBA00022741"/>
    </source>
</evidence>
<organism evidence="19 20">
    <name type="scientific">Morella rubra</name>
    <name type="common">Chinese bayberry</name>
    <dbReference type="NCBI Taxonomy" id="262757"/>
    <lineage>
        <taxon>Eukaryota</taxon>
        <taxon>Viridiplantae</taxon>
        <taxon>Streptophyta</taxon>
        <taxon>Embryophyta</taxon>
        <taxon>Tracheophyta</taxon>
        <taxon>Spermatophyta</taxon>
        <taxon>Magnoliopsida</taxon>
        <taxon>eudicotyledons</taxon>
        <taxon>Gunneridae</taxon>
        <taxon>Pentapetalae</taxon>
        <taxon>rosids</taxon>
        <taxon>fabids</taxon>
        <taxon>Fagales</taxon>
        <taxon>Myricaceae</taxon>
        <taxon>Morella</taxon>
    </lineage>
</organism>